<accession>A0A1G7S0C0</accession>
<proteinExistence type="predicted"/>
<dbReference type="EMBL" id="FNCJ01000002">
    <property type="protein sequence ID" value="SDG15520.1"/>
    <property type="molecule type" value="Genomic_DNA"/>
</dbReference>
<gene>
    <name evidence="1" type="ORF">SAMN05216466_102304</name>
</gene>
<dbReference type="AlphaFoldDB" id="A0A1G7S0C0"/>
<reference evidence="1 2" key="1">
    <citation type="submission" date="2016-10" db="EMBL/GenBank/DDBJ databases">
        <authorList>
            <person name="de Groot N.N."/>
        </authorList>
    </citation>
    <scope>NUCLEOTIDE SEQUENCE [LARGE SCALE GENOMIC DNA]</scope>
    <source>
        <strain evidence="1 2">LMG 2247</strain>
    </source>
</reference>
<dbReference type="Proteomes" id="UP000199706">
    <property type="component" value="Unassembled WGS sequence"/>
</dbReference>
<protein>
    <submittedName>
        <fullName evidence="1">Uncharacterized protein</fullName>
    </submittedName>
</protein>
<evidence type="ECO:0000313" key="1">
    <source>
        <dbReference type="EMBL" id="SDG15520.1"/>
    </source>
</evidence>
<dbReference type="OrthoDB" id="8966445at2"/>
<name>A0A1G7S0C0_9BURK</name>
<evidence type="ECO:0000313" key="2">
    <source>
        <dbReference type="Proteomes" id="UP000199706"/>
    </source>
</evidence>
<organism evidence="1 2">
    <name type="scientific">Paraburkholderia phenazinium</name>
    <dbReference type="NCBI Taxonomy" id="60549"/>
    <lineage>
        <taxon>Bacteria</taxon>
        <taxon>Pseudomonadati</taxon>
        <taxon>Pseudomonadota</taxon>
        <taxon>Betaproteobacteria</taxon>
        <taxon>Burkholderiales</taxon>
        <taxon>Burkholderiaceae</taxon>
        <taxon>Paraburkholderia</taxon>
    </lineage>
</organism>
<sequence>MNTLMITDLPITEELDRKTMRAVHGGLTAGAPMPQLPSLSQFKFGDGTTVSASQLINQGLSIDNVNGMDTAFATGVSSTITPHQSANNSITLI</sequence>